<dbReference type="GO" id="GO:0008270">
    <property type="term" value="F:zinc ion binding"/>
    <property type="evidence" value="ECO:0007669"/>
    <property type="project" value="InterPro"/>
</dbReference>
<keyword evidence="3 9" id="KW-0732">Signal</keyword>
<keyword evidence="13" id="KW-1185">Reference proteome</keyword>
<evidence type="ECO:0000313" key="12">
    <source>
        <dbReference type="EMBL" id="CAG9864785.1"/>
    </source>
</evidence>
<keyword evidence="4 7" id="KW-0391">Immunity</keyword>
<keyword evidence="5" id="KW-1015">Disulfide bond</keyword>
<feature type="signal peptide" evidence="9">
    <location>
        <begin position="1"/>
        <end position="22"/>
    </location>
</feature>
<evidence type="ECO:0000256" key="1">
    <source>
        <dbReference type="ARBA" id="ARBA00007553"/>
    </source>
</evidence>
<gene>
    <name evidence="12" type="ORF">PHYEVI_LOCUS11035</name>
</gene>
<dbReference type="GO" id="GO:0045087">
    <property type="term" value="P:innate immune response"/>
    <property type="evidence" value="ECO:0007669"/>
    <property type="project" value="UniProtKB-KW"/>
</dbReference>
<comment type="similarity">
    <text evidence="1 7">Belongs to the N-acetylmuramoyl-L-alanine amidase 2 family.</text>
</comment>
<dbReference type="InterPro" id="IPR015510">
    <property type="entry name" value="PGRP"/>
</dbReference>
<dbReference type="AlphaFoldDB" id="A0A9N9U1A0"/>
<evidence type="ECO:0000256" key="4">
    <source>
        <dbReference type="ARBA" id="ARBA00022859"/>
    </source>
</evidence>
<dbReference type="FunFam" id="3.40.80.10:FF:000001">
    <property type="entry name" value="Peptidoglycan recognition protein 1"/>
    <property type="match status" value="1"/>
</dbReference>
<evidence type="ECO:0000256" key="5">
    <source>
        <dbReference type="ARBA" id="ARBA00023157"/>
    </source>
</evidence>
<dbReference type="Gene3D" id="3.40.80.10">
    <property type="entry name" value="Peptidoglycan recognition protein-like"/>
    <property type="match status" value="1"/>
</dbReference>
<evidence type="ECO:0000256" key="9">
    <source>
        <dbReference type="SAM" id="SignalP"/>
    </source>
</evidence>
<protein>
    <recommendedName>
        <fullName evidence="7">Peptidoglycan-recognition protein</fullName>
    </recommendedName>
</protein>
<dbReference type="SUPFAM" id="SSF55846">
    <property type="entry name" value="N-acetylmuramoyl-L-alanine amidase-like"/>
    <property type="match status" value="1"/>
</dbReference>
<dbReference type="GO" id="GO:0008745">
    <property type="term" value="F:N-acetylmuramoyl-L-alanine amidase activity"/>
    <property type="evidence" value="ECO:0007669"/>
    <property type="project" value="InterPro"/>
</dbReference>
<dbReference type="InterPro" id="IPR006619">
    <property type="entry name" value="PGRP_domain_met/bac"/>
</dbReference>
<name>A0A9N9U1A0_PHYSR</name>
<organism evidence="12 13">
    <name type="scientific">Phyllotreta striolata</name>
    <name type="common">Striped flea beetle</name>
    <name type="synonym">Crioceris striolata</name>
    <dbReference type="NCBI Taxonomy" id="444603"/>
    <lineage>
        <taxon>Eukaryota</taxon>
        <taxon>Metazoa</taxon>
        <taxon>Ecdysozoa</taxon>
        <taxon>Arthropoda</taxon>
        <taxon>Hexapoda</taxon>
        <taxon>Insecta</taxon>
        <taxon>Pterygota</taxon>
        <taxon>Neoptera</taxon>
        <taxon>Endopterygota</taxon>
        <taxon>Coleoptera</taxon>
        <taxon>Polyphaga</taxon>
        <taxon>Cucujiformia</taxon>
        <taxon>Chrysomeloidea</taxon>
        <taxon>Chrysomelidae</taxon>
        <taxon>Galerucinae</taxon>
        <taxon>Alticini</taxon>
        <taxon>Phyllotreta</taxon>
    </lineage>
</organism>
<dbReference type="InterPro" id="IPR002502">
    <property type="entry name" value="Amidase_domain"/>
</dbReference>
<evidence type="ECO:0000256" key="6">
    <source>
        <dbReference type="ARBA" id="ARBA00057187"/>
    </source>
</evidence>
<dbReference type="GO" id="GO:0009253">
    <property type="term" value="P:peptidoglycan catabolic process"/>
    <property type="evidence" value="ECO:0007669"/>
    <property type="project" value="InterPro"/>
</dbReference>
<dbReference type="GO" id="GO:0042834">
    <property type="term" value="F:peptidoglycan binding"/>
    <property type="evidence" value="ECO:0007669"/>
    <property type="project" value="InterPro"/>
</dbReference>
<dbReference type="Pfam" id="PF01510">
    <property type="entry name" value="Amidase_2"/>
    <property type="match status" value="1"/>
</dbReference>
<evidence type="ECO:0000259" key="11">
    <source>
        <dbReference type="SMART" id="SM00701"/>
    </source>
</evidence>
<dbReference type="SMART" id="SM00644">
    <property type="entry name" value="Ami_2"/>
    <property type="match status" value="1"/>
</dbReference>
<feature type="domain" description="Peptidoglycan recognition protein family" evidence="11">
    <location>
        <begin position="25"/>
        <end position="168"/>
    </location>
</feature>
<dbReference type="EMBL" id="OU900101">
    <property type="protein sequence ID" value="CAG9864785.1"/>
    <property type="molecule type" value="Genomic_DNA"/>
</dbReference>
<evidence type="ECO:0000256" key="3">
    <source>
        <dbReference type="ARBA" id="ARBA00022729"/>
    </source>
</evidence>
<dbReference type="PANTHER" id="PTHR11022">
    <property type="entry name" value="PEPTIDOGLYCAN RECOGNITION PROTEIN"/>
    <property type="match status" value="1"/>
</dbReference>
<dbReference type="PANTHER" id="PTHR11022:SF75">
    <property type="entry name" value="PEPTIDOGLYCAN-RECOGNITION PROTEIN SB1-RELATED"/>
    <property type="match status" value="1"/>
</dbReference>
<keyword evidence="2 7" id="KW-0399">Innate immunity</keyword>
<dbReference type="Proteomes" id="UP001153712">
    <property type="component" value="Chromosome 8"/>
</dbReference>
<dbReference type="InterPro" id="IPR036505">
    <property type="entry name" value="Amidase/PGRP_sf"/>
</dbReference>
<evidence type="ECO:0000313" key="13">
    <source>
        <dbReference type="Proteomes" id="UP001153712"/>
    </source>
</evidence>
<evidence type="ECO:0000256" key="7">
    <source>
        <dbReference type="PIRNR" id="PIRNR037945"/>
    </source>
</evidence>
<accession>A0A9N9U1A0</accession>
<evidence type="ECO:0000259" key="10">
    <source>
        <dbReference type="SMART" id="SM00644"/>
    </source>
</evidence>
<comment type="function">
    <text evidence="6">Peptidoglycan-recognition protein probably involved in innate immunity by binding to peptidoglycans (PGN) of bacteria and activating the prophenoloxidase (proPO) cascade immune response. Binds to 1,3-beta-D-glucan and PGN.</text>
</comment>
<evidence type="ECO:0000256" key="8">
    <source>
        <dbReference type="PIRSR" id="PIRSR037945-1"/>
    </source>
</evidence>
<proteinExistence type="inferred from homology"/>
<dbReference type="SMART" id="SM00701">
    <property type="entry name" value="PGRP"/>
    <property type="match status" value="1"/>
</dbReference>
<feature type="disulfide bond" evidence="8">
    <location>
        <begin position="62"/>
        <end position="68"/>
    </location>
</feature>
<dbReference type="InterPro" id="IPR017331">
    <property type="entry name" value="Peptidoglycan_recognition"/>
</dbReference>
<sequence>MLFKSLLIFVVLGVCCLTQTKAVRYTVIWRENWDARWAKKTQNLDENPPPFVVIHHSETPECNSTFACKKRVKNIQEYHMDTKGWDDIGYNFLIGGDGCVYEGRSWRIRGAHLPKYNGRSIGICMIGSFQNVTPPNLQMDALKNFIQAGVEHNLISLNYELIGHRQGKATDCPGDALFNLIKEMPRWSSNPK</sequence>
<feature type="domain" description="N-acetylmuramoyl-L-alanine amidase" evidence="10">
    <location>
        <begin position="37"/>
        <end position="174"/>
    </location>
</feature>
<dbReference type="CDD" id="cd06583">
    <property type="entry name" value="PGRP"/>
    <property type="match status" value="1"/>
</dbReference>
<dbReference type="OrthoDB" id="10001926at2759"/>
<feature type="chain" id="PRO_5040488227" description="Peptidoglycan-recognition protein" evidence="9">
    <location>
        <begin position="23"/>
        <end position="192"/>
    </location>
</feature>
<dbReference type="PIRSF" id="PIRSF037945">
    <property type="entry name" value="PGRPs"/>
    <property type="match status" value="1"/>
</dbReference>
<reference evidence="12" key="1">
    <citation type="submission" date="2022-01" db="EMBL/GenBank/DDBJ databases">
        <authorList>
            <person name="King R."/>
        </authorList>
    </citation>
    <scope>NUCLEOTIDE SEQUENCE</scope>
</reference>
<evidence type="ECO:0000256" key="2">
    <source>
        <dbReference type="ARBA" id="ARBA00022588"/>
    </source>
</evidence>